<dbReference type="InParanoid" id="A0A6L2PBI4"/>
<keyword evidence="2" id="KW-0479">Metal-binding</keyword>
<dbReference type="OrthoDB" id="6577953at2759"/>
<evidence type="ECO:0000256" key="1">
    <source>
        <dbReference type="ARBA" id="ARBA00001968"/>
    </source>
</evidence>
<comment type="caution">
    <text evidence="4">The sequence shown here is derived from an EMBL/GenBank/DDBJ whole genome shotgun (WGS) entry which is preliminary data.</text>
</comment>
<comment type="cofactor">
    <cofactor evidence="1">
        <name>a divalent metal cation</name>
        <dbReference type="ChEBI" id="CHEBI:60240"/>
    </cofactor>
</comment>
<evidence type="ECO:0000259" key="3">
    <source>
        <dbReference type="Pfam" id="PF13359"/>
    </source>
</evidence>
<proteinExistence type="predicted"/>
<keyword evidence="5" id="KW-1185">Reference proteome</keyword>
<gene>
    <name evidence="4" type="ORF">Cfor_09672</name>
</gene>
<dbReference type="InterPro" id="IPR027806">
    <property type="entry name" value="HARBI1_dom"/>
</dbReference>
<dbReference type="EMBL" id="BLKM01000171">
    <property type="protein sequence ID" value="GFG29706.1"/>
    <property type="molecule type" value="Genomic_DNA"/>
</dbReference>
<sequence>MASAHQANWAPQPSKATGISKKRYRLRAGNQLHAKWKRNTERYLELLSLPHCIDAIDKKLICAKCFPKSGSLYFNRKGHFSVVLLARADADALFTTVHVGYFGKNSDGSMFRASTLEHGGLEELHILCLASLPKDESGEIFPYYFVAFEAFPLKINVINRRRMFNYRLTRARKIIECAFGILAAKFKIFEGPTCCKEETTISIVKAPVVLRSFIRIREGVFYEFGEGFTVNQSAFPAEHKEGDGRQRLSRAHLLRNRLADYVLTAAGAILPQGGYAS</sequence>
<dbReference type="Proteomes" id="UP000502823">
    <property type="component" value="Unassembled WGS sequence"/>
</dbReference>
<organism evidence="4 5">
    <name type="scientific">Coptotermes formosanus</name>
    <name type="common">Formosan subterranean termite</name>
    <dbReference type="NCBI Taxonomy" id="36987"/>
    <lineage>
        <taxon>Eukaryota</taxon>
        <taxon>Metazoa</taxon>
        <taxon>Ecdysozoa</taxon>
        <taxon>Arthropoda</taxon>
        <taxon>Hexapoda</taxon>
        <taxon>Insecta</taxon>
        <taxon>Pterygota</taxon>
        <taxon>Neoptera</taxon>
        <taxon>Polyneoptera</taxon>
        <taxon>Dictyoptera</taxon>
        <taxon>Blattodea</taxon>
        <taxon>Blattoidea</taxon>
        <taxon>Termitoidae</taxon>
        <taxon>Rhinotermitidae</taxon>
        <taxon>Coptotermes</taxon>
    </lineage>
</organism>
<dbReference type="GO" id="GO:0046872">
    <property type="term" value="F:metal ion binding"/>
    <property type="evidence" value="ECO:0007669"/>
    <property type="project" value="UniProtKB-KW"/>
</dbReference>
<dbReference type="AlphaFoldDB" id="A0A6L2PBI4"/>
<reference evidence="5" key="1">
    <citation type="submission" date="2020-01" db="EMBL/GenBank/DDBJ databases">
        <title>Draft genome sequence of the Termite Coptotermes fromosanus.</title>
        <authorList>
            <person name="Itakura S."/>
            <person name="Yosikawa Y."/>
            <person name="Umezawa K."/>
        </authorList>
    </citation>
    <scope>NUCLEOTIDE SEQUENCE [LARGE SCALE GENOMIC DNA]</scope>
</reference>
<evidence type="ECO:0000256" key="2">
    <source>
        <dbReference type="ARBA" id="ARBA00022723"/>
    </source>
</evidence>
<evidence type="ECO:0000313" key="5">
    <source>
        <dbReference type="Proteomes" id="UP000502823"/>
    </source>
</evidence>
<accession>A0A6L2PBI4</accession>
<dbReference type="Pfam" id="PF13359">
    <property type="entry name" value="DDE_Tnp_4"/>
    <property type="match status" value="1"/>
</dbReference>
<name>A0A6L2PBI4_COPFO</name>
<evidence type="ECO:0000313" key="4">
    <source>
        <dbReference type="EMBL" id="GFG29706.1"/>
    </source>
</evidence>
<feature type="domain" description="DDE Tnp4" evidence="3">
    <location>
        <begin position="68"/>
        <end position="210"/>
    </location>
</feature>
<protein>
    <recommendedName>
        <fullName evidence="3">DDE Tnp4 domain-containing protein</fullName>
    </recommendedName>
</protein>